<proteinExistence type="predicted"/>
<accession>A0A645D1C5</accession>
<dbReference type="AlphaFoldDB" id="A0A645D1C5"/>
<protein>
    <submittedName>
        <fullName evidence="2">Uncharacterized protein</fullName>
    </submittedName>
</protein>
<organism evidence="2">
    <name type="scientific">bioreactor metagenome</name>
    <dbReference type="NCBI Taxonomy" id="1076179"/>
    <lineage>
        <taxon>unclassified sequences</taxon>
        <taxon>metagenomes</taxon>
        <taxon>ecological metagenomes</taxon>
    </lineage>
</organism>
<feature type="region of interest" description="Disordered" evidence="1">
    <location>
        <begin position="159"/>
        <end position="181"/>
    </location>
</feature>
<feature type="region of interest" description="Disordered" evidence="1">
    <location>
        <begin position="1"/>
        <end position="25"/>
    </location>
</feature>
<gene>
    <name evidence="2" type="ORF">SDC9_129633</name>
</gene>
<reference evidence="2" key="1">
    <citation type="submission" date="2019-08" db="EMBL/GenBank/DDBJ databases">
        <authorList>
            <person name="Kucharzyk K."/>
            <person name="Murdoch R.W."/>
            <person name="Higgins S."/>
            <person name="Loffler F."/>
        </authorList>
    </citation>
    <scope>NUCLEOTIDE SEQUENCE</scope>
</reference>
<feature type="compositionally biased region" description="Basic and acidic residues" evidence="1">
    <location>
        <begin position="1"/>
        <end position="11"/>
    </location>
</feature>
<evidence type="ECO:0000313" key="2">
    <source>
        <dbReference type="EMBL" id="MPM82572.1"/>
    </source>
</evidence>
<sequence>MQIGERRHTDHGGGVAAPDQPHQFGGVVQPLRMAHPRHRRPAGHVTADRQDVVDPGLGVAVDHLGQLVDRLADAGQMPHHLHDVGLGVAGEPFVHQLRQACGDRHRHVAPRAVGTVRHRDEVRFQVVELAQGLPQHRVALEGLGREELEGMQRTVAGTQHLVDGPGRHGAHHNVADSERTP</sequence>
<dbReference type="EMBL" id="VSSQ01031617">
    <property type="protein sequence ID" value="MPM82572.1"/>
    <property type="molecule type" value="Genomic_DNA"/>
</dbReference>
<evidence type="ECO:0000256" key="1">
    <source>
        <dbReference type="SAM" id="MobiDB-lite"/>
    </source>
</evidence>
<comment type="caution">
    <text evidence="2">The sequence shown here is derived from an EMBL/GenBank/DDBJ whole genome shotgun (WGS) entry which is preliminary data.</text>
</comment>
<name>A0A645D1C5_9ZZZZ</name>